<keyword evidence="1" id="KW-1133">Transmembrane helix</keyword>
<feature type="transmembrane region" description="Helical" evidence="1">
    <location>
        <begin position="91"/>
        <end position="111"/>
    </location>
</feature>
<protein>
    <submittedName>
        <fullName evidence="2">Uncharacterized protein</fullName>
    </submittedName>
</protein>
<evidence type="ECO:0000313" key="5">
    <source>
        <dbReference type="EMBL" id="QJI00472.1"/>
    </source>
</evidence>
<evidence type="ECO:0000313" key="4">
    <source>
        <dbReference type="EMBL" id="QJA86108.1"/>
    </source>
</evidence>
<dbReference type="EMBL" id="MT142615">
    <property type="protein sequence ID" value="QJA86108.1"/>
    <property type="molecule type" value="Genomic_DNA"/>
</dbReference>
<dbReference type="EMBL" id="MT142215">
    <property type="protein sequence ID" value="QJA76278.1"/>
    <property type="molecule type" value="Genomic_DNA"/>
</dbReference>
<gene>
    <name evidence="3" type="ORF">MM415A01536_0005</name>
    <name evidence="4" type="ORF">MM415B02128_0007</name>
    <name evidence="2" type="ORF">TM448A00526_0004</name>
    <name evidence="5" type="ORF">TM448B01967_0008</name>
</gene>
<dbReference type="AlphaFoldDB" id="A0A6H1ZGT9"/>
<name>A0A6H1ZGT9_9ZZZZ</name>
<keyword evidence="1" id="KW-0472">Membrane</keyword>
<evidence type="ECO:0000313" key="2">
    <source>
        <dbReference type="EMBL" id="QJA46774.1"/>
    </source>
</evidence>
<proteinExistence type="predicted"/>
<dbReference type="EMBL" id="MT144854">
    <property type="protein sequence ID" value="QJI00472.1"/>
    <property type="molecule type" value="Genomic_DNA"/>
</dbReference>
<evidence type="ECO:0000313" key="3">
    <source>
        <dbReference type="EMBL" id="QJA76278.1"/>
    </source>
</evidence>
<dbReference type="EMBL" id="MT144021">
    <property type="protein sequence ID" value="QJA46774.1"/>
    <property type="molecule type" value="Genomic_DNA"/>
</dbReference>
<reference evidence="2" key="1">
    <citation type="submission" date="2020-03" db="EMBL/GenBank/DDBJ databases">
        <title>The deep terrestrial virosphere.</title>
        <authorList>
            <person name="Holmfeldt K."/>
            <person name="Nilsson E."/>
            <person name="Simone D."/>
            <person name="Lopez-Fernandez M."/>
            <person name="Wu X."/>
            <person name="de Brujin I."/>
            <person name="Lundin D."/>
            <person name="Andersson A."/>
            <person name="Bertilsson S."/>
            <person name="Dopson M."/>
        </authorList>
    </citation>
    <scope>NUCLEOTIDE SEQUENCE</scope>
    <source>
        <strain evidence="3">MM415A01536</strain>
        <strain evidence="4">MM415B02128</strain>
        <strain evidence="2">TM448A00526</strain>
        <strain evidence="5">TM448B01967</strain>
    </source>
</reference>
<evidence type="ECO:0000256" key="1">
    <source>
        <dbReference type="SAM" id="Phobius"/>
    </source>
</evidence>
<keyword evidence="1" id="KW-0812">Transmembrane</keyword>
<sequence length="180" mass="18295">MKRAIVVLLVVTCCFAAPSSCIRPPTGTVLIDTTGDGVVDSLALDIKDNATGETRSDGLPDVDASGAPLIVEGSKGAYMAGEAADQFGPTVLGVIGTAFGLPFLAAIAAVWRGSRLGRVVTNMVMSVQAARKSIAGGESGAAILAALDSALETAQSQETKDFIEKAKRELGLPSVTEAST</sequence>
<accession>A0A6H1ZGT9</accession>
<organism evidence="2">
    <name type="scientific">viral metagenome</name>
    <dbReference type="NCBI Taxonomy" id="1070528"/>
    <lineage>
        <taxon>unclassified sequences</taxon>
        <taxon>metagenomes</taxon>
        <taxon>organismal metagenomes</taxon>
    </lineage>
</organism>